<dbReference type="EMBL" id="CADCWG010000146">
    <property type="protein sequence ID" value="CAA9556214.1"/>
    <property type="molecule type" value="Genomic_DNA"/>
</dbReference>
<proteinExistence type="predicted"/>
<dbReference type="InterPro" id="IPR011009">
    <property type="entry name" value="Kinase-like_dom_sf"/>
</dbReference>
<dbReference type="InterPro" id="IPR051678">
    <property type="entry name" value="AGP_Transferase"/>
</dbReference>
<gene>
    <name evidence="2" type="ORF">AVDCRST_MAG49-2948</name>
</gene>
<dbReference type="PANTHER" id="PTHR21310">
    <property type="entry name" value="AMINOGLYCOSIDE PHOSPHOTRANSFERASE-RELATED-RELATED"/>
    <property type="match status" value="1"/>
</dbReference>
<evidence type="ECO:0000313" key="2">
    <source>
        <dbReference type="EMBL" id="CAA9556214.1"/>
    </source>
</evidence>
<accession>A0A6J4UTQ2</accession>
<evidence type="ECO:0000259" key="1">
    <source>
        <dbReference type="Pfam" id="PF01636"/>
    </source>
</evidence>
<dbReference type="SUPFAM" id="SSF56112">
    <property type="entry name" value="Protein kinase-like (PK-like)"/>
    <property type="match status" value="1"/>
</dbReference>
<dbReference type="InterPro" id="IPR002575">
    <property type="entry name" value="Aminoglycoside_PTrfase"/>
</dbReference>
<reference evidence="2" key="1">
    <citation type="submission" date="2020-02" db="EMBL/GenBank/DDBJ databases">
        <authorList>
            <person name="Meier V. D."/>
        </authorList>
    </citation>
    <scope>NUCLEOTIDE SEQUENCE</scope>
    <source>
        <strain evidence="2">AVDCRST_MAG49</strain>
    </source>
</reference>
<name>A0A6J4UTQ2_9BACT</name>
<dbReference type="AlphaFoldDB" id="A0A6J4UTQ2"/>
<organism evidence="2">
    <name type="scientific">uncultured Thermomicrobiales bacterium</name>
    <dbReference type="NCBI Taxonomy" id="1645740"/>
    <lineage>
        <taxon>Bacteria</taxon>
        <taxon>Pseudomonadati</taxon>
        <taxon>Thermomicrobiota</taxon>
        <taxon>Thermomicrobia</taxon>
        <taxon>Thermomicrobiales</taxon>
        <taxon>environmental samples</taxon>
    </lineage>
</organism>
<protein>
    <recommendedName>
        <fullName evidence="1">Aminoglycoside phosphotransferase domain-containing protein</fullName>
    </recommendedName>
</protein>
<dbReference type="Gene3D" id="3.30.200.150">
    <property type="match status" value="1"/>
</dbReference>
<dbReference type="Gene3D" id="3.90.1200.10">
    <property type="match status" value="1"/>
</dbReference>
<dbReference type="Pfam" id="PF01636">
    <property type="entry name" value="APH"/>
    <property type="match status" value="1"/>
</dbReference>
<feature type="domain" description="Aminoglycoside phosphotransferase" evidence="1">
    <location>
        <begin position="50"/>
        <end position="270"/>
    </location>
</feature>
<sequence length="327" mass="35661">MSTDQPLPQAEPTSDRPSAVDAAGVTTFLAGRFGPDVHGIASIGYGEWSRAFAFRHAGAAYVVRFGAHPDDFAKDRLAARFASPDLPIPAVTEVGDAFGGYYAIAERAFGDYLDALDEEPMRATLPSLFAALDAARRVDLSATSGYGGWDETGTGAHPNWRAALLDVANDRPTARVHGWRARLAACPTGCGAFDEAYGVLQDLVAFCPNERHLIHSDLLHYNVLVADGRITAVLDWGCSLYGDFLYDLAWLIYWAPWYPAWAGIDFRAATKRHLAEIGLDVPHLDERLRCYQIHMGLDSQAYNAFRGNWAGVEATARRTLAVAQRSG</sequence>